<dbReference type="AlphaFoldDB" id="A0A811VJ32"/>
<accession>A0A811VJ32</accession>
<evidence type="ECO:0000313" key="1">
    <source>
        <dbReference type="EMBL" id="CAD7014153.1"/>
    </source>
</evidence>
<dbReference type="OrthoDB" id="8061556at2759"/>
<dbReference type="KEGG" id="ccat:101449786"/>
<keyword evidence="2" id="KW-1185">Reference proteome</keyword>
<proteinExistence type="predicted"/>
<evidence type="ECO:0000313" key="2">
    <source>
        <dbReference type="Proteomes" id="UP000606786"/>
    </source>
</evidence>
<sequence length="316" mass="36540">MFGTFKASPKRKKQKDGRMWNLSGIFTELGTSHMCIKFAEENNLLPKTMMCPLHKTCMFLKQPDPDLVGDFYCIKDSCRSKTVISQARGTLFENTDLCLPRIFYLIYCFAQRFDESAAQLEDFIRGSRMSIDTIREWYVHYRQVIAKYQLYQQDHRGKMGGPQKIVRLYDYKFGFEKHGKGISIEGDWILGIMEEGADNLIFELCPQDEHSSGSIMPLIQKHVIRGTTICAHAAGKYDFTSDHNYVICNRNTCDILNPNAAQRRLMIGLFNENISSTKIISAESILERIWRKNMEKRGEQPFNGLIKALEYVYNCN</sequence>
<comment type="caution">
    <text evidence="1">The sequence shown here is derived from an EMBL/GenBank/DDBJ whole genome shotgun (WGS) entry which is preliminary data.</text>
</comment>
<dbReference type="Proteomes" id="UP000606786">
    <property type="component" value="Unassembled WGS sequence"/>
</dbReference>
<gene>
    <name evidence="1" type="ORF">CCAP1982_LOCUS22159</name>
</gene>
<protein>
    <submittedName>
        <fullName evidence="1">(Mediterranean fruit fly) hypothetical protein</fullName>
    </submittedName>
</protein>
<dbReference type="EMBL" id="CAJHJT010000056">
    <property type="protein sequence ID" value="CAD7014153.1"/>
    <property type="molecule type" value="Genomic_DNA"/>
</dbReference>
<reference evidence="1" key="1">
    <citation type="submission" date="2020-11" db="EMBL/GenBank/DDBJ databases">
        <authorList>
            <person name="Whitehead M."/>
        </authorList>
    </citation>
    <scope>NUCLEOTIDE SEQUENCE</scope>
    <source>
        <strain evidence="1">EGII</strain>
    </source>
</reference>
<name>A0A811VJ32_CERCA</name>
<organism evidence="1 2">
    <name type="scientific">Ceratitis capitata</name>
    <name type="common">Mediterranean fruit fly</name>
    <name type="synonym">Tephritis capitata</name>
    <dbReference type="NCBI Taxonomy" id="7213"/>
    <lineage>
        <taxon>Eukaryota</taxon>
        <taxon>Metazoa</taxon>
        <taxon>Ecdysozoa</taxon>
        <taxon>Arthropoda</taxon>
        <taxon>Hexapoda</taxon>
        <taxon>Insecta</taxon>
        <taxon>Pterygota</taxon>
        <taxon>Neoptera</taxon>
        <taxon>Endopterygota</taxon>
        <taxon>Diptera</taxon>
        <taxon>Brachycera</taxon>
        <taxon>Muscomorpha</taxon>
        <taxon>Tephritoidea</taxon>
        <taxon>Tephritidae</taxon>
        <taxon>Ceratitis</taxon>
        <taxon>Ceratitis</taxon>
    </lineage>
</organism>